<keyword evidence="5" id="KW-1133">Transmembrane helix</keyword>
<evidence type="ECO:0000259" key="6">
    <source>
        <dbReference type="PROSITE" id="PS51007"/>
    </source>
</evidence>
<dbReference type="EMBL" id="CP157484">
    <property type="protein sequence ID" value="XBO41553.1"/>
    <property type="molecule type" value="Genomic_DNA"/>
</dbReference>
<keyword evidence="2 4" id="KW-0479">Metal-binding</keyword>
<dbReference type="SUPFAM" id="SSF46626">
    <property type="entry name" value="Cytochrome c"/>
    <property type="match status" value="1"/>
</dbReference>
<keyword evidence="5" id="KW-0812">Transmembrane</keyword>
<feature type="domain" description="Cytochrome c" evidence="6">
    <location>
        <begin position="111"/>
        <end position="201"/>
    </location>
</feature>
<dbReference type="AlphaFoldDB" id="A0AAU7JMT0"/>
<evidence type="ECO:0000313" key="7">
    <source>
        <dbReference type="EMBL" id="XBO41553.1"/>
    </source>
</evidence>
<dbReference type="Pfam" id="PF00034">
    <property type="entry name" value="Cytochrom_C"/>
    <property type="match status" value="1"/>
</dbReference>
<evidence type="ECO:0000256" key="4">
    <source>
        <dbReference type="PROSITE-ProRule" id="PRU00433"/>
    </source>
</evidence>
<dbReference type="PROSITE" id="PS51007">
    <property type="entry name" value="CYTC"/>
    <property type="match status" value="1"/>
</dbReference>
<evidence type="ECO:0000256" key="1">
    <source>
        <dbReference type="ARBA" id="ARBA00022617"/>
    </source>
</evidence>
<dbReference type="GO" id="GO:0020037">
    <property type="term" value="F:heme binding"/>
    <property type="evidence" value="ECO:0007669"/>
    <property type="project" value="InterPro"/>
</dbReference>
<keyword evidence="1 4" id="KW-0349">Heme</keyword>
<dbReference type="GO" id="GO:0009055">
    <property type="term" value="F:electron transfer activity"/>
    <property type="evidence" value="ECO:0007669"/>
    <property type="project" value="InterPro"/>
</dbReference>
<gene>
    <name evidence="7" type="ORF">ABEG18_12600</name>
</gene>
<feature type="transmembrane region" description="Helical" evidence="5">
    <location>
        <begin position="75"/>
        <end position="94"/>
    </location>
</feature>
<protein>
    <submittedName>
        <fullName evidence="7">C-type cytochrome</fullName>
    </submittedName>
</protein>
<accession>A0AAU7JMT0</accession>
<dbReference type="RefSeq" id="WP_406858408.1">
    <property type="nucleotide sequence ID" value="NZ_CP157484.1"/>
</dbReference>
<dbReference type="GO" id="GO:0046872">
    <property type="term" value="F:metal ion binding"/>
    <property type="evidence" value="ECO:0007669"/>
    <property type="project" value="UniProtKB-KW"/>
</dbReference>
<name>A0AAU7JMT0_9HYPH</name>
<keyword evidence="3 4" id="KW-0408">Iron</keyword>
<proteinExistence type="predicted"/>
<evidence type="ECO:0000256" key="5">
    <source>
        <dbReference type="SAM" id="Phobius"/>
    </source>
</evidence>
<keyword evidence="5" id="KW-0472">Membrane</keyword>
<organism evidence="7">
    <name type="scientific">Alsobacter sp. KACC 23698</name>
    <dbReference type="NCBI Taxonomy" id="3149229"/>
    <lineage>
        <taxon>Bacteria</taxon>
        <taxon>Pseudomonadati</taxon>
        <taxon>Pseudomonadota</taxon>
        <taxon>Alphaproteobacteria</taxon>
        <taxon>Hyphomicrobiales</taxon>
        <taxon>Alsobacteraceae</taxon>
        <taxon>Alsobacter</taxon>
    </lineage>
</organism>
<dbReference type="InterPro" id="IPR009056">
    <property type="entry name" value="Cyt_c-like_dom"/>
</dbReference>
<sequence>MSRSRGETAMLLTGAAAGVTAAVAAVARVIAPRNRRRAADPEMEAQAQVQAEAEAGLHDPADIVEATSAAAGGRVGLLVAGLVLAAIAAAGWFWTDAAWRKREQAIALAGADPARGPELFRRYGCGGCHLLRPVPQANGRVGPPLDDVGSRVYLAGVLPNTPENLVRWIYDPRGVSPRSAMPNTGVSEAEAREIAAYLLSR</sequence>
<dbReference type="Gene3D" id="1.10.760.10">
    <property type="entry name" value="Cytochrome c-like domain"/>
    <property type="match status" value="1"/>
</dbReference>
<reference evidence="7" key="1">
    <citation type="submission" date="2024-05" db="EMBL/GenBank/DDBJ databases">
        <authorList>
            <person name="Kim S."/>
            <person name="Heo J."/>
            <person name="Choi H."/>
            <person name="Choi Y."/>
            <person name="Kwon S.-W."/>
            <person name="Kim Y."/>
        </authorList>
    </citation>
    <scope>NUCLEOTIDE SEQUENCE</scope>
    <source>
        <strain evidence="7">KACC 23698</strain>
    </source>
</reference>
<evidence type="ECO:0000256" key="3">
    <source>
        <dbReference type="ARBA" id="ARBA00023004"/>
    </source>
</evidence>
<evidence type="ECO:0000256" key="2">
    <source>
        <dbReference type="ARBA" id="ARBA00022723"/>
    </source>
</evidence>
<dbReference type="InterPro" id="IPR036909">
    <property type="entry name" value="Cyt_c-like_dom_sf"/>
</dbReference>